<reference evidence="1 2" key="1">
    <citation type="submission" date="2014-04" db="EMBL/GenBank/DDBJ databases">
        <authorList>
            <consortium name="DOE Joint Genome Institute"/>
            <person name="Kuo A."/>
            <person name="Ruytinx J."/>
            <person name="Rineau F."/>
            <person name="Colpaert J."/>
            <person name="Kohler A."/>
            <person name="Nagy L.G."/>
            <person name="Floudas D."/>
            <person name="Copeland A."/>
            <person name="Barry K.W."/>
            <person name="Cichocki N."/>
            <person name="Veneault-Fourrey C."/>
            <person name="LaButti K."/>
            <person name="Lindquist E.A."/>
            <person name="Lipzen A."/>
            <person name="Lundell T."/>
            <person name="Morin E."/>
            <person name="Murat C."/>
            <person name="Sun H."/>
            <person name="Tunlid A."/>
            <person name="Henrissat B."/>
            <person name="Grigoriev I.V."/>
            <person name="Hibbett D.S."/>
            <person name="Martin F."/>
            <person name="Nordberg H.P."/>
            <person name="Cantor M.N."/>
            <person name="Hua S.X."/>
        </authorList>
    </citation>
    <scope>NUCLEOTIDE SEQUENCE [LARGE SCALE GENOMIC DNA]</scope>
    <source>
        <strain evidence="1 2">UH-Slu-Lm8-n1</strain>
    </source>
</reference>
<accession>A0A0D0AMK8</accession>
<gene>
    <name evidence="1" type="ORF">CY34DRAFT_804283</name>
</gene>
<evidence type="ECO:0000313" key="1">
    <source>
        <dbReference type="EMBL" id="KIK43041.1"/>
    </source>
</evidence>
<reference evidence="2" key="2">
    <citation type="submission" date="2015-01" db="EMBL/GenBank/DDBJ databases">
        <title>Evolutionary Origins and Diversification of the Mycorrhizal Mutualists.</title>
        <authorList>
            <consortium name="DOE Joint Genome Institute"/>
            <consortium name="Mycorrhizal Genomics Consortium"/>
            <person name="Kohler A."/>
            <person name="Kuo A."/>
            <person name="Nagy L.G."/>
            <person name="Floudas D."/>
            <person name="Copeland A."/>
            <person name="Barry K.W."/>
            <person name="Cichocki N."/>
            <person name="Veneault-Fourrey C."/>
            <person name="LaButti K."/>
            <person name="Lindquist E.A."/>
            <person name="Lipzen A."/>
            <person name="Lundell T."/>
            <person name="Morin E."/>
            <person name="Murat C."/>
            <person name="Riley R."/>
            <person name="Ohm R."/>
            <person name="Sun H."/>
            <person name="Tunlid A."/>
            <person name="Henrissat B."/>
            <person name="Grigoriev I.V."/>
            <person name="Hibbett D.S."/>
            <person name="Martin F."/>
        </authorList>
    </citation>
    <scope>NUCLEOTIDE SEQUENCE [LARGE SCALE GENOMIC DNA]</scope>
    <source>
        <strain evidence="2">UH-Slu-Lm8-n1</strain>
    </source>
</reference>
<dbReference type="AlphaFoldDB" id="A0A0D0AMK8"/>
<keyword evidence="2" id="KW-1185">Reference proteome</keyword>
<protein>
    <submittedName>
        <fullName evidence="1">Uncharacterized protein</fullName>
    </submittedName>
</protein>
<evidence type="ECO:0000313" key="2">
    <source>
        <dbReference type="Proteomes" id="UP000054485"/>
    </source>
</evidence>
<proteinExistence type="predicted"/>
<name>A0A0D0AMK8_9AGAM</name>
<dbReference type="HOGENOM" id="CLU_2456285_0_0_1"/>
<dbReference type="EMBL" id="KN835223">
    <property type="protein sequence ID" value="KIK43041.1"/>
    <property type="molecule type" value="Genomic_DNA"/>
</dbReference>
<organism evidence="1 2">
    <name type="scientific">Suillus luteus UH-Slu-Lm8-n1</name>
    <dbReference type="NCBI Taxonomy" id="930992"/>
    <lineage>
        <taxon>Eukaryota</taxon>
        <taxon>Fungi</taxon>
        <taxon>Dikarya</taxon>
        <taxon>Basidiomycota</taxon>
        <taxon>Agaricomycotina</taxon>
        <taxon>Agaricomycetes</taxon>
        <taxon>Agaricomycetidae</taxon>
        <taxon>Boletales</taxon>
        <taxon>Suillineae</taxon>
        <taxon>Suillaceae</taxon>
        <taxon>Suillus</taxon>
    </lineage>
</organism>
<dbReference type="InParanoid" id="A0A0D0AMK8"/>
<dbReference type="Proteomes" id="UP000054485">
    <property type="component" value="Unassembled WGS sequence"/>
</dbReference>
<sequence>MFIDRFMLEGGSHALTGRVGQAAAATMIGNMSSDGQIGLSVRSYLYRVCIPMRLQGRELAEVERLKWETSISRSCYTSFEGRHPNFGVL</sequence>